<sequence>MVSFDELSPQYQSGIRNFYQMPSHILQFLANARQNDANYFLEIHIPSFQSVAGIASVMFVAYSNLASTKKYSTTNWLDGICISAQSVSIGISLICILLAGLTIATGITLIFKLASGVPDGFLRVLVTGYMNLEARTSIMRICGGRANIESMLSTKSSRRQQSRIMILSFKDCTKAEKAVTNLNNSLLEIGLNASLVTDLDILNAMKVGGVNGWTGNYDACEDFKKEAEAGENLVSSLVLETLHQVDSFYDPFSCTTGKNSYT</sequence>
<dbReference type="RefSeq" id="XP_053586383.1">
    <property type="nucleotide sequence ID" value="XM_053726806.1"/>
</dbReference>
<evidence type="ECO:0000256" key="1">
    <source>
        <dbReference type="SAM" id="Phobius"/>
    </source>
</evidence>
<evidence type="ECO:0000313" key="3">
    <source>
        <dbReference type="Proteomes" id="UP000483820"/>
    </source>
</evidence>
<dbReference type="Proteomes" id="UP000483820">
    <property type="component" value="Chromosome III"/>
</dbReference>
<keyword evidence="1" id="KW-0472">Membrane</keyword>
<keyword evidence="1" id="KW-1133">Transmembrane helix</keyword>
<name>A0A6A5GXI0_CAERE</name>
<gene>
    <name evidence="2" type="ORF">GCK72_008404</name>
</gene>
<dbReference type="EMBL" id="WUAV01000003">
    <property type="protein sequence ID" value="KAF1760158.1"/>
    <property type="molecule type" value="Genomic_DNA"/>
</dbReference>
<protein>
    <submittedName>
        <fullName evidence="2">Uncharacterized protein</fullName>
    </submittedName>
</protein>
<comment type="caution">
    <text evidence="2">The sequence shown here is derived from an EMBL/GenBank/DDBJ whole genome shotgun (WGS) entry which is preliminary data.</text>
</comment>
<dbReference type="GeneID" id="78774638"/>
<dbReference type="AlphaFoldDB" id="A0A6A5GXI0"/>
<dbReference type="CTD" id="78774638"/>
<organism evidence="2 3">
    <name type="scientific">Caenorhabditis remanei</name>
    <name type="common">Caenorhabditis vulgaris</name>
    <dbReference type="NCBI Taxonomy" id="31234"/>
    <lineage>
        <taxon>Eukaryota</taxon>
        <taxon>Metazoa</taxon>
        <taxon>Ecdysozoa</taxon>
        <taxon>Nematoda</taxon>
        <taxon>Chromadorea</taxon>
        <taxon>Rhabditida</taxon>
        <taxon>Rhabditina</taxon>
        <taxon>Rhabditomorpha</taxon>
        <taxon>Rhabditoidea</taxon>
        <taxon>Rhabditidae</taxon>
        <taxon>Peloderinae</taxon>
        <taxon>Caenorhabditis</taxon>
    </lineage>
</organism>
<proteinExistence type="predicted"/>
<feature type="transmembrane region" description="Helical" evidence="1">
    <location>
        <begin position="48"/>
        <end position="66"/>
    </location>
</feature>
<feature type="transmembrane region" description="Helical" evidence="1">
    <location>
        <begin position="87"/>
        <end position="111"/>
    </location>
</feature>
<dbReference type="KEGG" id="crq:GCK72_008404"/>
<keyword evidence="1" id="KW-0812">Transmembrane</keyword>
<reference evidence="2 3" key="1">
    <citation type="submission" date="2019-12" db="EMBL/GenBank/DDBJ databases">
        <title>Chromosome-level assembly of the Caenorhabditis remanei genome.</title>
        <authorList>
            <person name="Teterina A.A."/>
            <person name="Willis J.H."/>
            <person name="Phillips P.C."/>
        </authorList>
    </citation>
    <scope>NUCLEOTIDE SEQUENCE [LARGE SCALE GENOMIC DNA]</scope>
    <source>
        <strain evidence="2 3">PX506</strain>
        <tissue evidence="2">Whole organism</tissue>
    </source>
</reference>
<accession>A0A6A5GXI0</accession>
<evidence type="ECO:0000313" key="2">
    <source>
        <dbReference type="EMBL" id="KAF1760158.1"/>
    </source>
</evidence>